<protein>
    <recommendedName>
        <fullName evidence="4">Cytochrome p450</fullName>
    </recommendedName>
</protein>
<evidence type="ECO:0000256" key="1">
    <source>
        <dbReference type="SAM" id="SignalP"/>
    </source>
</evidence>
<feature type="signal peptide" evidence="1">
    <location>
        <begin position="1"/>
        <end position="18"/>
    </location>
</feature>
<name>A0A1S8BM27_9PEZI</name>
<evidence type="ECO:0008006" key="4">
    <source>
        <dbReference type="Google" id="ProtNLM"/>
    </source>
</evidence>
<comment type="caution">
    <text evidence="2">The sequence shown here is derived from an EMBL/GenBank/DDBJ whole genome shotgun (WGS) entry which is preliminary data.</text>
</comment>
<dbReference type="AlphaFoldDB" id="A0A1S8BM27"/>
<dbReference type="EMBL" id="MSZU01000075">
    <property type="protein sequence ID" value="OMP88485.1"/>
    <property type="molecule type" value="Genomic_DNA"/>
</dbReference>
<evidence type="ECO:0000313" key="3">
    <source>
        <dbReference type="Proteomes" id="UP000190776"/>
    </source>
</evidence>
<reference evidence="2 3" key="1">
    <citation type="submission" date="2017-01" db="EMBL/GenBank/DDBJ databases">
        <title>Draft genome sequence of Diplodia seriata F98.1, a fungal species involved in grapevine trunk diseases.</title>
        <authorList>
            <person name="Robert-Siegwald G."/>
            <person name="Vallet J."/>
            <person name="Abou-Mansour E."/>
            <person name="Xu J."/>
            <person name="Rey P."/>
            <person name="Bertsch C."/>
            <person name="Rego C."/>
            <person name="Larignon P."/>
            <person name="Fontaine F."/>
            <person name="Lebrun M.-H."/>
        </authorList>
    </citation>
    <scope>NUCLEOTIDE SEQUENCE [LARGE SCALE GENOMIC DNA]</scope>
    <source>
        <strain evidence="2 3">F98.1</strain>
    </source>
</reference>
<sequence length="191" mass="20071">MVSITSLVLLATTSIASAASVPLEARASSFDAKMVYAYGATPDAGIGGVRLTYGDGTAYVGNRPPSNVSVASNVTFSWDSSSGPIGVSPNSSNVTFPSSQYFYINPNGSAFDSVQIADSAPSDSYTDTGFVFYGNWLFWKSDAGSLQSKFYATPADEDGIWTLKWNAGDSDDGTSIPISLRTIAPPDNKKV</sequence>
<feature type="chain" id="PRO_5013181909" description="Cytochrome p450" evidence="1">
    <location>
        <begin position="19"/>
        <end position="191"/>
    </location>
</feature>
<organism evidence="2 3">
    <name type="scientific">Diplodia seriata</name>
    <dbReference type="NCBI Taxonomy" id="420778"/>
    <lineage>
        <taxon>Eukaryota</taxon>
        <taxon>Fungi</taxon>
        <taxon>Dikarya</taxon>
        <taxon>Ascomycota</taxon>
        <taxon>Pezizomycotina</taxon>
        <taxon>Dothideomycetes</taxon>
        <taxon>Dothideomycetes incertae sedis</taxon>
        <taxon>Botryosphaeriales</taxon>
        <taxon>Botryosphaeriaceae</taxon>
        <taxon>Diplodia</taxon>
    </lineage>
</organism>
<dbReference type="OrthoDB" id="5230873at2759"/>
<accession>A0A1S8BM27</accession>
<gene>
    <name evidence="2" type="ORF">BK809_0003242</name>
</gene>
<evidence type="ECO:0000313" key="2">
    <source>
        <dbReference type="EMBL" id="OMP88485.1"/>
    </source>
</evidence>
<dbReference type="Proteomes" id="UP000190776">
    <property type="component" value="Unassembled WGS sequence"/>
</dbReference>
<keyword evidence="1" id="KW-0732">Signal</keyword>
<proteinExistence type="predicted"/>